<comment type="catalytic activity">
    <reaction evidence="9 14">
        <text>2 glutathione + NADP(+) = glutathione disulfide + NADPH + H(+)</text>
        <dbReference type="Rhea" id="RHEA:11740"/>
        <dbReference type="ChEBI" id="CHEBI:15378"/>
        <dbReference type="ChEBI" id="CHEBI:57783"/>
        <dbReference type="ChEBI" id="CHEBI:57925"/>
        <dbReference type="ChEBI" id="CHEBI:58297"/>
        <dbReference type="ChEBI" id="CHEBI:58349"/>
        <dbReference type="EC" id="1.8.1.7"/>
    </reaction>
</comment>
<dbReference type="Gene3D" id="3.50.50.60">
    <property type="entry name" value="FAD/NAD(P)-binding domain"/>
    <property type="match status" value="2"/>
</dbReference>
<dbReference type="GO" id="GO:0004362">
    <property type="term" value="F:glutathione-disulfide reductase (NADPH) activity"/>
    <property type="evidence" value="ECO:0007669"/>
    <property type="project" value="UniProtKB-EC"/>
</dbReference>
<protein>
    <recommendedName>
        <fullName evidence="14">Glutathione reductase</fullName>
        <shortName evidence="14">GRase</shortName>
        <ecNumber evidence="14">1.8.1.7</ecNumber>
    </recommendedName>
</protein>
<evidence type="ECO:0000256" key="6">
    <source>
        <dbReference type="ARBA" id="ARBA00023002"/>
    </source>
</evidence>
<evidence type="ECO:0000256" key="5">
    <source>
        <dbReference type="ARBA" id="ARBA00022857"/>
    </source>
</evidence>
<dbReference type="EC" id="1.8.1.7" evidence="14"/>
<feature type="active site" description="Proton acceptor" evidence="10">
    <location>
        <position position="443"/>
    </location>
</feature>
<keyword evidence="5 14" id="KW-0521">NADP</keyword>
<accession>A0A7C3ZNH9</accession>
<keyword evidence="11" id="KW-0520">NAD</keyword>
<sequence>MSFDYDLLVIGAGSGGLAASKRAASYGAKVAIIEGDLVGGTCVIRGCVPKKLMVYASAFSQLYDNAVGYGWEKVEPKFDWGKMITAVDAEVRRLSQLHIGFLEKAGVELIRGLGQFVDPHTVAVGDRKISADKILIAVGGEAERINIPGIEYAITSREIFLLKEQPKRMAIIGGGYIAVEFACIMRGLGSDVNLIIRRDLVLRGFDEDIRTAVQEGMVKKGINIIPETLVRGIEKTPEGLKLTLSGDGEPLLVDAVLCATGRKPNVTGLELERVGVEVHKGANRQVGGAIAVTVDSCTNVPNIYAVGDCTDRVNLTPVAIAEGRAFADTVFGHQPRYISHHNVPSAVFTQPEAASVGMTEGEARAKYGDANIKIYRARFRPMFYSLTGADEKAMLKLIVLGETERVIGVHMVGKDAAEIIQGMAIPVVMGATKKDFDATTAIHPTVAEEFVTMR</sequence>
<dbReference type="PIRSF" id="PIRSF000350">
    <property type="entry name" value="Mercury_reductase_MerA"/>
    <property type="match status" value="1"/>
</dbReference>
<reference evidence="17" key="1">
    <citation type="journal article" date="2020" name="mSystems">
        <title>Genome- and Community-Level Interaction Insights into Carbon Utilization and Element Cycling Functions of Hydrothermarchaeota in Hydrothermal Sediment.</title>
        <authorList>
            <person name="Zhou Z."/>
            <person name="Liu Y."/>
            <person name="Xu W."/>
            <person name="Pan J."/>
            <person name="Luo Z.H."/>
            <person name="Li M."/>
        </authorList>
    </citation>
    <scope>NUCLEOTIDE SEQUENCE [LARGE SCALE GENOMIC DNA]</scope>
    <source>
        <strain evidence="17">SpSt-374</strain>
    </source>
</reference>
<name>A0A7C3ZNH9_9CYAN</name>
<dbReference type="Pfam" id="PF07992">
    <property type="entry name" value="Pyr_redox_2"/>
    <property type="match status" value="1"/>
</dbReference>
<dbReference type="PANTHER" id="PTHR42737:SF2">
    <property type="entry name" value="GLUTATHIONE REDUCTASE"/>
    <property type="match status" value="1"/>
</dbReference>
<dbReference type="InterPro" id="IPR012999">
    <property type="entry name" value="Pyr_OxRdtase_I_AS"/>
</dbReference>
<dbReference type="PROSITE" id="PS00076">
    <property type="entry name" value="PYRIDINE_REDOX_1"/>
    <property type="match status" value="1"/>
</dbReference>
<dbReference type="InterPro" id="IPR046952">
    <property type="entry name" value="GSHR/TRXR-like"/>
</dbReference>
<dbReference type="GO" id="GO:0045454">
    <property type="term" value="P:cell redox homeostasis"/>
    <property type="evidence" value="ECO:0007669"/>
    <property type="project" value="InterPro"/>
</dbReference>
<feature type="disulfide bond" description="Redox-active" evidence="12">
    <location>
        <begin position="42"/>
        <end position="47"/>
    </location>
</feature>
<evidence type="ECO:0000313" key="17">
    <source>
        <dbReference type="EMBL" id="HGG03325.1"/>
    </source>
</evidence>
<comment type="cofactor">
    <cofactor evidence="11">
        <name>FAD</name>
        <dbReference type="ChEBI" id="CHEBI:57692"/>
    </cofactor>
    <text evidence="11">Binds 1 FAD per subunit.</text>
</comment>
<gene>
    <name evidence="17" type="primary">gor</name>
    <name evidence="17" type="ORF">ENR15_22470</name>
</gene>
<comment type="function">
    <text evidence="14">Catalyzes the reduction of glutathione disulfide (GSSG) to reduced glutathione (GSH).</text>
</comment>
<evidence type="ECO:0000256" key="1">
    <source>
        <dbReference type="ARBA" id="ARBA00007532"/>
    </source>
</evidence>
<keyword evidence="6 13" id="KW-0560">Oxidoreductase</keyword>
<keyword evidence="4 11" id="KW-0274">FAD</keyword>
<keyword evidence="8 13" id="KW-0676">Redox-active center</keyword>
<dbReference type="SUPFAM" id="SSF55424">
    <property type="entry name" value="FAD/NAD-linked reductases, dimerisation (C-terminal) domain"/>
    <property type="match status" value="1"/>
</dbReference>
<dbReference type="NCBIfam" id="NF004776">
    <property type="entry name" value="PRK06116.1"/>
    <property type="match status" value="1"/>
</dbReference>
<dbReference type="PRINTS" id="PR00411">
    <property type="entry name" value="PNDRDTASEI"/>
</dbReference>
<evidence type="ECO:0000256" key="7">
    <source>
        <dbReference type="ARBA" id="ARBA00023157"/>
    </source>
</evidence>
<dbReference type="GO" id="GO:0006749">
    <property type="term" value="P:glutathione metabolic process"/>
    <property type="evidence" value="ECO:0007669"/>
    <property type="project" value="InterPro"/>
</dbReference>
<evidence type="ECO:0000256" key="8">
    <source>
        <dbReference type="ARBA" id="ARBA00023284"/>
    </source>
</evidence>
<evidence type="ECO:0000256" key="10">
    <source>
        <dbReference type="PIRSR" id="PIRSR000350-2"/>
    </source>
</evidence>
<dbReference type="Pfam" id="PF02852">
    <property type="entry name" value="Pyr_redox_dim"/>
    <property type="match status" value="1"/>
</dbReference>
<keyword evidence="7" id="KW-1015">Disulfide bond</keyword>
<dbReference type="InterPro" id="IPR001100">
    <property type="entry name" value="Pyr_nuc-diS_OxRdtase"/>
</dbReference>
<dbReference type="Gene3D" id="3.30.390.30">
    <property type="match status" value="1"/>
</dbReference>
<comment type="similarity">
    <text evidence="1 13">Belongs to the class-I pyridine nucleotide-disulfide oxidoreductase family.</text>
</comment>
<evidence type="ECO:0000256" key="2">
    <source>
        <dbReference type="ARBA" id="ARBA00011738"/>
    </source>
</evidence>
<evidence type="ECO:0000256" key="9">
    <source>
        <dbReference type="ARBA" id="ARBA00049142"/>
    </source>
</evidence>
<feature type="domain" description="Pyridine nucleotide-disulphide oxidoreductase dimerisation" evidence="15">
    <location>
        <begin position="343"/>
        <end position="453"/>
    </location>
</feature>
<dbReference type="AlphaFoldDB" id="A0A7C3ZNH9"/>
<dbReference type="EMBL" id="DSPX01000231">
    <property type="protein sequence ID" value="HGG03325.1"/>
    <property type="molecule type" value="Genomic_DNA"/>
</dbReference>
<feature type="binding site" evidence="11">
    <location>
        <position position="114"/>
    </location>
    <ligand>
        <name>FAD</name>
        <dbReference type="ChEBI" id="CHEBI:57692"/>
    </ligand>
</feature>
<organism evidence="17">
    <name type="scientific">Planktothricoides sp. SpSt-374</name>
    <dbReference type="NCBI Taxonomy" id="2282167"/>
    <lineage>
        <taxon>Bacteria</taxon>
        <taxon>Bacillati</taxon>
        <taxon>Cyanobacteriota</taxon>
        <taxon>Cyanophyceae</taxon>
        <taxon>Oscillatoriophycideae</taxon>
        <taxon>Oscillatoriales</taxon>
        <taxon>Oscillatoriaceae</taxon>
        <taxon>Planktothricoides</taxon>
    </lineage>
</organism>
<dbReference type="PRINTS" id="PR00368">
    <property type="entry name" value="FADPNR"/>
</dbReference>
<feature type="binding site" evidence="11">
    <location>
        <position position="308"/>
    </location>
    <ligand>
        <name>FAD</name>
        <dbReference type="ChEBI" id="CHEBI:57692"/>
    </ligand>
</feature>
<dbReference type="GO" id="GO:0050660">
    <property type="term" value="F:flavin adenine dinucleotide binding"/>
    <property type="evidence" value="ECO:0007669"/>
    <property type="project" value="InterPro"/>
</dbReference>
<dbReference type="InterPro" id="IPR006324">
    <property type="entry name" value="GSHR"/>
</dbReference>
<dbReference type="SUPFAM" id="SSF51905">
    <property type="entry name" value="FAD/NAD(P)-binding domain"/>
    <property type="match status" value="1"/>
</dbReference>
<evidence type="ECO:0000256" key="11">
    <source>
        <dbReference type="PIRSR" id="PIRSR000350-3"/>
    </source>
</evidence>
<dbReference type="InterPro" id="IPR016156">
    <property type="entry name" value="FAD/NAD-linked_Rdtase_dimer_sf"/>
</dbReference>
<evidence type="ECO:0000256" key="12">
    <source>
        <dbReference type="PIRSR" id="PIRSR000350-4"/>
    </source>
</evidence>
<dbReference type="InterPro" id="IPR036188">
    <property type="entry name" value="FAD/NAD-bd_sf"/>
</dbReference>
<keyword evidence="11" id="KW-0547">Nucleotide-binding</keyword>
<dbReference type="GO" id="GO:0005829">
    <property type="term" value="C:cytosol"/>
    <property type="evidence" value="ECO:0007669"/>
    <property type="project" value="TreeGrafter"/>
</dbReference>
<comment type="caution">
    <text evidence="17">The sequence shown here is derived from an EMBL/GenBank/DDBJ whole genome shotgun (WGS) entry which is preliminary data.</text>
</comment>
<feature type="domain" description="FAD/NAD(P)-binding" evidence="16">
    <location>
        <begin position="5"/>
        <end position="323"/>
    </location>
</feature>
<evidence type="ECO:0000256" key="13">
    <source>
        <dbReference type="RuleBase" id="RU003691"/>
    </source>
</evidence>
<feature type="binding site" evidence="11">
    <location>
        <begin position="173"/>
        <end position="180"/>
    </location>
    <ligand>
        <name>NAD(+)</name>
        <dbReference type="ChEBI" id="CHEBI:57540"/>
    </ligand>
</feature>
<evidence type="ECO:0000256" key="3">
    <source>
        <dbReference type="ARBA" id="ARBA00022630"/>
    </source>
</evidence>
<proteinExistence type="inferred from homology"/>
<dbReference type="InterPro" id="IPR023753">
    <property type="entry name" value="FAD/NAD-binding_dom"/>
</dbReference>
<evidence type="ECO:0000259" key="15">
    <source>
        <dbReference type="Pfam" id="PF02852"/>
    </source>
</evidence>
<feature type="binding site" evidence="11">
    <location>
        <position position="51"/>
    </location>
    <ligand>
        <name>FAD</name>
        <dbReference type="ChEBI" id="CHEBI:57692"/>
    </ligand>
</feature>
<dbReference type="InterPro" id="IPR004099">
    <property type="entry name" value="Pyr_nucl-diS_OxRdtase_dimer"/>
</dbReference>
<evidence type="ECO:0000259" key="16">
    <source>
        <dbReference type="Pfam" id="PF07992"/>
    </source>
</evidence>
<comment type="subunit">
    <text evidence="2">Homodimer.</text>
</comment>
<feature type="binding site" evidence="11">
    <location>
        <position position="261"/>
    </location>
    <ligand>
        <name>NAD(+)</name>
        <dbReference type="ChEBI" id="CHEBI:57540"/>
    </ligand>
</feature>
<evidence type="ECO:0000256" key="14">
    <source>
        <dbReference type="RuleBase" id="RU365040"/>
    </source>
</evidence>
<evidence type="ECO:0000256" key="4">
    <source>
        <dbReference type="ARBA" id="ARBA00022827"/>
    </source>
</evidence>
<dbReference type="PANTHER" id="PTHR42737">
    <property type="entry name" value="GLUTATHIONE REDUCTASE"/>
    <property type="match status" value="1"/>
</dbReference>
<dbReference type="GO" id="GO:0050661">
    <property type="term" value="F:NADP binding"/>
    <property type="evidence" value="ECO:0007669"/>
    <property type="project" value="InterPro"/>
</dbReference>
<dbReference type="GO" id="GO:0034599">
    <property type="term" value="P:cellular response to oxidative stress"/>
    <property type="evidence" value="ECO:0007669"/>
    <property type="project" value="TreeGrafter"/>
</dbReference>
<dbReference type="NCBIfam" id="TIGR01424">
    <property type="entry name" value="gluta_reduc_2"/>
    <property type="match status" value="1"/>
</dbReference>
<keyword evidence="3 13" id="KW-0285">Flavoprotein</keyword>